<evidence type="ECO:0008006" key="3">
    <source>
        <dbReference type="Google" id="ProtNLM"/>
    </source>
</evidence>
<dbReference type="RefSeq" id="WP_144046851.1">
    <property type="nucleotide sequence ID" value="NZ_CP041614.1"/>
</dbReference>
<reference evidence="1 2" key="1">
    <citation type="submission" date="2019-07" db="EMBL/GenBank/DDBJ databases">
        <title>Shewanella sp. YLB-06 whole genomic sequence.</title>
        <authorList>
            <person name="Yu L."/>
        </authorList>
    </citation>
    <scope>NUCLEOTIDE SEQUENCE [LARGE SCALE GENOMIC DNA]</scope>
    <source>
        <strain evidence="1 2">YLB-06</strain>
    </source>
</reference>
<protein>
    <recommendedName>
        <fullName evidence="3">DUF4238 domain-containing protein</fullName>
    </recommendedName>
</protein>
<proteinExistence type="predicted"/>
<organism evidence="1 2">
    <name type="scientific">Shewanella psychropiezotolerans</name>
    <dbReference type="NCBI Taxonomy" id="2593655"/>
    <lineage>
        <taxon>Bacteria</taxon>
        <taxon>Pseudomonadati</taxon>
        <taxon>Pseudomonadota</taxon>
        <taxon>Gammaproteobacteria</taxon>
        <taxon>Alteromonadales</taxon>
        <taxon>Shewanellaceae</taxon>
        <taxon>Shewanella</taxon>
    </lineage>
</organism>
<dbReference type="EMBL" id="CP041614">
    <property type="protein sequence ID" value="QDO84494.1"/>
    <property type="molecule type" value="Genomic_DNA"/>
</dbReference>
<gene>
    <name evidence="1" type="ORF">FM037_16390</name>
</gene>
<keyword evidence="2" id="KW-1185">Reference proteome</keyword>
<sequence>MGICKLTNKSGKYVKSHIIPKALTRPSKPGNKFVQPDSRSSKKRYIKRADSWYDKTIVIREGEDYLSDLDDHAIEELRSLGLLWSSPKLRKRASPSIHELTVVEFRNPAKIRKYFLSLLWRAAVSSLPEFYDIELQPSKLERLRKIIVGEEEDDLSFFPVALVQLSSKGPAHNFIPLKQKIGPDEKEIYRFYMDGLIAHLYISDPKLAVVMNPIPYDHPVFLGHEQTVVCQVETSESFQISNLEKHLNEYEAHK</sequence>
<evidence type="ECO:0000313" key="2">
    <source>
        <dbReference type="Proteomes" id="UP000315947"/>
    </source>
</evidence>
<name>A0ABX5WZH0_9GAMM</name>
<dbReference type="Proteomes" id="UP000315947">
    <property type="component" value="Chromosome"/>
</dbReference>
<evidence type="ECO:0000313" key="1">
    <source>
        <dbReference type="EMBL" id="QDO84494.1"/>
    </source>
</evidence>
<accession>A0ABX5WZH0</accession>